<dbReference type="InterPro" id="IPR008207">
    <property type="entry name" value="Sig_transdc_His_kin_Hpt_dom"/>
</dbReference>
<sequence>MSLAHDEQNRSAPSCPIDLVHLSRQTMGDRALEHEVLALFERQASHIGGKLTTLETGADHVVRADLAHKLKGSARAVGAFAVAKAAENYEHSARAGLMRAMDSRQLQEALAEALGALRELNG</sequence>
<dbReference type="Proteomes" id="UP000239089">
    <property type="component" value="Unassembled WGS sequence"/>
</dbReference>
<dbReference type="Gene3D" id="1.20.120.160">
    <property type="entry name" value="HPT domain"/>
    <property type="match status" value="1"/>
</dbReference>
<gene>
    <name evidence="4" type="ORF">CCR94_15495</name>
</gene>
<dbReference type="GO" id="GO:0000160">
    <property type="term" value="P:phosphorelay signal transduction system"/>
    <property type="evidence" value="ECO:0007669"/>
    <property type="project" value="UniProtKB-KW"/>
</dbReference>
<feature type="domain" description="HPt" evidence="3">
    <location>
        <begin position="29"/>
        <end position="122"/>
    </location>
</feature>
<keyword evidence="1" id="KW-0902">Two-component regulatory system</keyword>
<evidence type="ECO:0000259" key="3">
    <source>
        <dbReference type="PROSITE" id="PS50894"/>
    </source>
</evidence>
<dbReference type="GO" id="GO:0004672">
    <property type="term" value="F:protein kinase activity"/>
    <property type="evidence" value="ECO:0007669"/>
    <property type="project" value="UniProtKB-ARBA"/>
</dbReference>
<evidence type="ECO:0000313" key="4">
    <source>
        <dbReference type="EMBL" id="PPQ29399.1"/>
    </source>
</evidence>
<dbReference type="EMBL" id="NHSJ01000093">
    <property type="protein sequence ID" value="PPQ29399.1"/>
    <property type="molecule type" value="Genomic_DNA"/>
</dbReference>
<evidence type="ECO:0000256" key="1">
    <source>
        <dbReference type="ARBA" id="ARBA00023012"/>
    </source>
</evidence>
<dbReference type="PROSITE" id="PS50894">
    <property type="entry name" value="HPT"/>
    <property type="match status" value="1"/>
</dbReference>
<dbReference type="SUPFAM" id="SSF47226">
    <property type="entry name" value="Histidine-containing phosphotransfer domain, HPT domain"/>
    <property type="match status" value="1"/>
</dbReference>
<keyword evidence="5" id="KW-1185">Reference proteome</keyword>
<keyword evidence="2" id="KW-0597">Phosphoprotein</keyword>
<comment type="caution">
    <text evidence="4">The sequence shown here is derived from an EMBL/GenBank/DDBJ whole genome shotgun (WGS) entry which is preliminary data.</text>
</comment>
<dbReference type="InterPro" id="IPR036641">
    <property type="entry name" value="HPT_dom_sf"/>
</dbReference>
<name>A0A2S6N466_9HYPH</name>
<organism evidence="4 5">
    <name type="scientific">Rhodoblastus sphagnicola</name>
    <dbReference type="NCBI Taxonomy" id="333368"/>
    <lineage>
        <taxon>Bacteria</taxon>
        <taxon>Pseudomonadati</taxon>
        <taxon>Pseudomonadota</taxon>
        <taxon>Alphaproteobacteria</taxon>
        <taxon>Hyphomicrobiales</taxon>
        <taxon>Rhodoblastaceae</taxon>
        <taxon>Rhodoblastus</taxon>
    </lineage>
</organism>
<accession>A0A2S6N466</accession>
<proteinExistence type="predicted"/>
<evidence type="ECO:0000313" key="5">
    <source>
        <dbReference type="Proteomes" id="UP000239089"/>
    </source>
</evidence>
<evidence type="ECO:0000256" key="2">
    <source>
        <dbReference type="PROSITE-ProRule" id="PRU00110"/>
    </source>
</evidence>
<dbReference type="AlphaFoldDB" id="A0A2S6N466"/>
<dbReference type="Pfam" id="PF01627">
    <property type="entry name" value="Hpt"/>
    <property type="match status" value="1"/>
</dbReference>
<feature type="modified residue" description="Phosphohistidine" evidence="2">
    <location>
        <position position="68"/>
    </location>
</feature>
<reference evidence="4 5" key="1">
    <citation type="journal article" date="2018" name="Arch. Microbiol.">
        <title>New insights into the metabolic potential of the phototrophic purple bacterium Rhodopila globiformis DSM 161(T) from its draft genome sequence and evidence for a vanadium-dependent nitrogenase.</title>
        <authorList>
            <person name="Imhoff J.F."/>
            <person name="Rahn T."/>
            <person name="Kunzel S."/>
            <person name="Neulinger S.C."/>
        </authorList>
    </citation>
    <scope>NUCLEOTIDE SEQUENCE [LARGE SCALE GENOMIC DNA]</scope>
    <source>
        <strain evidence="4 5">DSM 16996</strain>
    </source>
</reference>
<protein>
    <recommendedName>
        <fullName evidence="3">HPt domain-containing protein</fullName>
    </recommendedName>
</protein>